<proteinExistence type="predicted"/>
<keyword evidence="3" id="KW-1185">Reference proteome</keyword>
<dbReference type="AlphaFoldDB" id="A0A8S1PUX7"/>
<comment type="caution">
    <text evidence="2">The sequence shown here is derived from an EMBL/GenBank/DDBJ whole genome shotgun (WGS) entry which is preliminary data.</text>
</comment>
<feature type="region of interest" description="Disordered" evidence="1">
    <location>
        <begin position="1"/>
        <end position="21"/>
    </location>
</feature>
<accession>A0A8S1PUX7</accession>
<gene>
    <name evidence="2" type="ORF">PPRIM_AZ9-3.1.T1320064</name>
</gene>
<sequence>MSDDDQFSLHSFDPDQEKNIENEIDQFYKELSLQFYGEDKKKKVSLLMSGSTQETSKPSRDTLPDVKKGFMYVTPLSTRPGSPRVGRIQVQKRATNQNSSGSPSKLKPLQTKKLLQLLQSPYNSKNTQKQAFLKKQLDMIKRIQIQELKEHYYK</sequence>
<dbReference type="OMA" id="KGFMYVT"/>
<feature type="region of interest" description="Disordered" evidence="1">
    <location>
        <begin position="73"/>
        <end position="108"/>
    </location>
</feature>
<feature type="compositionally biased region" description="Basic and acidic residues" evidence="1">
    <location>
        <begin position="12"/>
        <end position="21"/>
    </location>
</feature>
<name>A0A8S1PUX7_PARPR</name>
<organism evidence="2 3">
    <name type="scientific">Paramecium primaurelia</name>
    <dbReference type="NCBI Taxonomy" id="5886"/>
    <lineage>
        <taxon>Eukaryota</taxon>
        <taxon>Sar</taxon>
        <taxon>Alveolata</taxon>
        <taxon>Ciliophora</taxon>
        <taxon>Intramacronucleata</taxon>
        <taxon>Oligohymenophorea</taxon>
        <taxon>Peniculida</taxon>
        <taxon>Parameciidae</taxon>
        <taxon>Paramecium</taxon>
    </lineage>
</organism>
<feature type="compositionally biased region" description="Polar residues" evidence="1">
    <location>
        <begin position="92"/>
        <end position="101"/>
    </location>
</feature>
<evidence type="ECO:0000313" key="2">
    <source>
        <dbReference type="EMBL" id="CAD8106936.1"/>
    </source>
</evidence>
<dbReference type="EMBL" id="CAJJDM010000135">
    <property type="protein sequence ID" value="CAD8106936.1"/>
    <property type="molecule type" value="Genomic_DNA"/>
</dbReference>
<reference evidence="2" key="1">
    <citation type="submission" date="2021-01" db="EMBL/GenBank/DDBJ databases">
        <authorList>
            <consortium name="Genoscope - CEA"/>
            <person name="William W."/>
        </authorList>
    </citation>
    <scope>NUCLEOTIDE SEQUENCE</scope>
</reference>
<dbReference type="Proteomes" id="UP000688137">
    <property type="component" value="Unassembled WGS sequence"/>
</dbReference>
<evidence type="ECO:0000256" key="1">
    <source>
        <dbReference type="SAM" id="MobiDB-lite"/>
    </source>
</evidence>
<protein>
    <submittedName>
        <fullName evidence="2">Uncharacterized protein</fullName>
    </submittedName>
</protein>
<evidence type="ECO:0000313" key="3">
    <source>
        <dbReference type="Proteomes" id="UP000688137"/>
    </source>
</evidence>